<geneLocation type="plasmid" evidence="3">
    <name>II</name>
</geneLocation>
<organism evidence="2 3">
    <name type="scientific">Neorhizobium galegae bv. orientalis str. HAMBI 540</name>
    <dbReference type="NCBI Taxonomy" id="1028800"/>
    <lineage>
        <taxon>Bacteria</taxon>
        <taxon>Pseudomonadati</taxon>
        <taxon>Pseudomonadota</taxon>
        <taxon>Alphaproteobacteria</taxon>
        <taxon>Hyphomicrobiales</taxon>
        <taxon>Rhizobiaceae</taxon>
        <taxon>Rhizobium/Agrobacterium group</taxon>
        <taxon>Neorhizobium</taxon>
    </lineage>
</organism>
<dbReference type="PATRIC" id="fig|1028800.3.peg.5318"/>
<dbReference type="Proteomes" id="UP000028181">
    <property type="component" value="Plasmid pHAMBI540a"/>
</dbReference>
<dbReference type="GeneID" id="72711991"/>
<dbReference type="KEGG" id="ngg:RG540_PA06950"/>
<sequence length="165" mass="18050">MLSEGVSGARRKQRDVAPLLASEFTVICADLRGYGAGACPPSTPDHLPYSKHAMAAEMVELMEKFGFNEFMIGGHDRGGRVAYRMALDHPAVIRKLAVLDIVPTSTVWDQADDRFALGFWPWVLLAQAEPLPERLIADATGGCYRRCAYRLGSSAAAFPPKIREA</sequence>
<dbReference type="GO" id="GO:0016020">
    <property type="term" value="C:membrane"/>
    <property type="evidence" value="ECO:0007669"/>
    <property type="project" value="TreeGrafter"/>
</dbReference>
<dbReference type="PANTHER" id="PTHR43798">
    <property type="entry name" value="MONOACYLGLYCEROL LIPASE"/>
    <property type="match status" value="1"/>
</dbReference>
<protein>
    <submittedName>
        <fullName evidence="2">Putative hydrolase</fullName>
    </submittedName>
</protein>
<dbReference type="GO" id="GO:0016787">
    <property type="term" value="F:hydrolase activity"/>
    <property type="evidence" value="ECO:0007669"/>
    <property type="project" value="UniProtKB-KW"/>
</dbReference>
<dbReference type="SUPFAM" id="SSF53474">
    <property type="entry name" value="alpha/beta-Hydrolases"/>
    <property type="match status" value="1"/>
</dbReference>
<dbReference type="PRINTS" id="PR00111">
    <property type="entry name" value="ABHYDROLASE"/>
</dbReference>
<proteinExistence type="predicted"/>
<evidence type="ECO:0000313" key="2">
    <source>
        <dbReference type="EMBL" id="CDN51371.1"/>
    </source>
</evidence>
<keyword evidence="2" id="KW-0614">Plasmid</keyword>
<dbReference type="RefSeq" id="WP_051909800.1">
    <property type="nucleotide sequence ID" value="NZ_HG938354.1"/>
</dbReference>
<dbReference type="HOGENOM" id="CLU_120817_0_0_5"/>
<dbReference type="InterPro" id="IPR050266">
    <property type="entry name" value="AB_hydrolase_sf"/>
</dbReference>
<evidence type="ECO:0000313" key="3">
    <source>
        <dbReference type="Proteomes" id="UP000028181"/>
    </source>
</evidence>
<dbReference type="PANTHER" id="PTHR43798:SF33">
    <property type="entry name" value="HYDROLASE, PUTATIVE (AFU_ORTHOLOGUE AFUA_2G14860)-RELATED"/>
    <property type="match status" value="1"/>
</dbReference>
<dbReference type="InterPro" id="IPR000073">
    <property type="entry name" value="AB_hydrolase_1"/>
</dbReference>
<keyword evidence="2" id="KW-0378">Hydrolase</keyword>
<dbReference type="InterPro" id="IPR029058">
    <property type="entry name" value="AB_hydrolase_fold"/>
</dbReference>
<keyword evidence="3" id="KW-1185">Reference proteome</keyword>
<name>A0A068T013_NEOGA</name>
<dbReference type="Pfam" id="PF00561">
    <property type="entry name" value="Abhydrolase_1"/>
    <property type="match status" value="1"/>
</dbReference>
<accession>A0A068T013</accession>
<reference evidence="3" key="1">
    <citation type="journal article" date="2014" name="BMC Genomics">
        <title>Genome sequencing of two Neorhizobium galegae strains reveals a noeT gene responsible for the unusual acetylation of the nodulation factors.</title>
        <authorList>
            <person name="Osterman J."/>
            <person name="Marsh J."/>
            <person name="Laine P.K."/>
            <person name="Zeng Z."/>
            <person name="Alatalo E."/>
            <person name="Sullivan J.T."/>
            <person name="Young J.P."/>
            <person name="Thomas-Oates J."/>
            <person name="Paulin L."/>
            <person name="Lindstrom K."/>
        </authorList>
    </citation>
    <scope>NUCLEOTIDE SEQUENCE [LARGE SCALE GENOMIC DNA]</scope>
    <source>
        <strain evidence="3">HAMBI 540</strain>
    </source>
</reference>
<dbReference type="eggNOG" id="COG0596">
    <property type="taxonomic scope" value="Bacteria"/>
</dbReference>
<dbReference type="EMBL" id="HG938354">
    <property type="protein sequence ID" value="CDN51371.1"/>
    <property type="molecule type" value="Genomic_DNA"/>
</dbReference>
<evidence type="ECO:0000259" key="1">
    <source>
        <dbReference type="Pfam" id="PF00561"/>
    </source>
</evidence>
<gene>
    <name evidence="2" type="ORF">RG540_PA06950</name>
</gene>
<dbReference type="AlphaFoldDB" id="A0A068T013"/>
<dbReference type="Gene3D" id="3.40.50.1820">
    <property type="entry name" value="alpha/beta hydrolase"/>
    <property type="match status" value="1"/>
</dbReference>
<feature type="domain" description="AB hydrolase-1" evidence="1">
    <location>
        <begin position="7"/>
        <end position="130"/>
    </location>
</feature>